<name>S2VZ51_9ACTN</name>
<reference evidence="2 3" key="1">
    <citation type="submission" date="2013-04" db="EMBL/GenBank/DDBJ databases">
        <title>The Genome Sequence of Propionimicrobium lymphophilum ACS-093-V-SCH5.</title>
        <authorList>
            <consortium name="The Broad Institute Genomics Platform"/>
            <person name="Earl A."/>
            <person name="Ward D."/>
            <person name="Feldgarden M."/>
            <person name="Gevers D."/>
            <person name="Saerens B."/>
            <person name="Vaneechoutte M."/>
            <person name="Walker B."/>
            <person name="Young S."/>
            <person name="Zeng Q."/>
            <person name="Gargeya S."/>
            <person name="Fitzgerald M."/>
            <person name="Haas B."/>
            <person name="Abouelleil A."/>
            <person name="Allen A.W."/>
            <person name="Alvarado L."/>
            <person name="Arachchi H.M."/>
            <person name="Berlin A.M."/>
            <person name="Chapman S.B."/>
            <person name="Gainer-Dewar J."/>
            <person name="Goldberg J."/>
            <person name="Griggs A."/>
            <person name="Gujja S."/>
            <person name="Hansen M."/>
            <person name="Howarth C."/>
            <person name="Imamovic A."/>
            <person name="Ireland A."/>
            <person name="Larimer J."/>
            <person name="McCowan C."/>
            <person name="Murphy C."/>
            <person name="Pearson M."/>
            <person name="Poon T.W."/>
            <person name="Priest M."/>
            <person name="Roberts A."/>
            <person name="Saif S."/>
            <person name="Shea T."/>
            <person name="Sisk P."/>
            <person name="Sykes S."/>
            <person name="Wortman J."/>
            <person name="Nusbaum C."/>
            <person name="Birren B."/>
        </authorList>
    </citation>
    <scope>NUCLEOTIDE SEQUENCE [LARGE SCALE GENOMIC DNA]</scope>
    <source>
        <strain evidence="2 3">ACS-093-V-SCH5</strain>
    </source>
</reference>
<evidence type="ECO:0000313" key="3">
    <source>
        <dbReference type="Proteomes" id="UP000014417"/>
    </source>
</evidence>
<protein>
    <recommendedName>
        <fullName evidence="1">Rhodanese domain-containing protein</fullName>
    </recommendedName>
</protein>
<dbReference type="HOGENOM" id="CLU_2207707_0_0_11"/>
<dbReference type="PROSITE" id="PS50206">
    <property type="entry name" value="RHODANESE_3"/>
    <property type="match status" value="1"/>
</dbReference>
<dbReference type="Pfam" id="PF00581">
    <property type="entry name" value="Rhodanese"/>
    <property type="match status" value="1"/>
</dbReference>
<dbReference type="Gene3D" id="3.40.250.10">
    <property type="entry name" value="Rhodanese-like domain"/>
    <property type="match status" value="1"/>
</dbReference>
<proteinExistence type="predicted"/>
<dbReference type="RefSeq" id="WP_016456501.1">
    <property type="nucleotide sequence ID" value="NZ_KE150269.1"/>
</dbReference>
<accession>S2VZ51</accession>
<evidence type="ECO:0000259" key="1">
    <source>
        <dbReference type="PROSITE" id="PS50206"/>
    </source>
</evidence>
<comment type="caution">
    <text evidence="2">The sequence shown here is derived from an EMBL/GenBank/DDBJ whole genome shotgun (WGS) entry which is preliminary data.</text>
</comment>
<sequence length="107" mass="11501">MLKKESSADELLAMIRSGEAVALDVREDDEREAKDLSVPSEHLPLSRMSEQVFDDFLTALGATTKVVIYCASGGRSQRVVNHFSDKAAKAGVELLNLPGGVLKNAGK</sequence>
<dbReference type="Proteomes" id="UP000014417">
    <property type="component" value="Unassembled WGS sequence"/>
</dbReference>
<gene>
    <name evidence="2" type="ORF">HMPREF9306_01690</name>
</gene>
<dbReference type="AlphaFoldDB" id="S2VZ51"/>
<evidence type="ECO:0000313" key="2">
    <source>
        <dbReference type="EMBL" id="EPD32126.1"/>
    </source>
</evidence>
<dbReference type="SUPFAM" id="SSF52821">
    <property type="entry name" value="Rhodanese/Cell cycle control phosphatase"/>
    <property type="match status" value="1"/>
</dbReference>
<feature type="domain" description="Rhodanese" evidence="1">
    <location>
        <begin position="16"/>
        <end position="106"/>
    </location>
</feature>
<dbReference type="InterPro" id="IPR036873">
    <property type="entry name" value="Rhodanese-like_dom_sf"/>
</dbReference>
<organism evidence="2 3">
    <name type="scientific">Propionimicrobium lymphophilum ACS-093-V-SCH5</name>
    <dbReference type="NCBI Taxonomy" id="883161"/>
    <lineage>
        <taxon>Bacteria</taxon>
        <taxon>Bacillati</taxon>
        <taxon>Actinomycetota</taxon>
        <taxon>Actinomycetes</taxon>
        <taxon>Propionibacteriales</taxon>
        <taxon>Propionibacteriaceae</taxon>
        <taxon>Propionimicrobium</taxon>
    </lineage>
</organism>
<keyword evidence="3" id="KW-1185">Reference proteome</keyword>
<dbReference type="InterPro" id="IPR001763">
    <property type="entry name" value="Rhodanese-like_dom"/>
</dbReference>
<dbReference type="STRING" id="883161.HMPREF9306_01690"/>
<dbReference type="CDD" id="cd00158">
    <property type="entry name" value="RHOD"/>
    <property type="match status" value="1"/>
</dbReference>
<dbReference type="EMBL" id="AGZR01000009">
    <property type="protein sequence ID" value="EPD32126.1"/>
    <property type="molecule type" value="Genomic_DNA"/>
</dbReference>